<evidence type="ECO:0000256" key="1">
    <source>
        <dbReference type="SAM" id="SignalP"/>
    </source>
</evidence>
<dbReference type="EMBL" id="CP004025">
    <property type="protein sequence ID" value="AGC49159.1"/>
    <property type="molecule type" value="Genomic_DNA"/>
</dbReference>
<evidence type="ECO:0008006" key="4">
    <source>
        <dbReference type="Google" id="ProtNLM"/>
    </source>
</evidence>
<feature type="signal peptide" evidence="1">
    <location>
        <begin position="1"/>
        <end position="25"/>
    </location>
</feature>
<keyword evidence="3" id="KW-1185">Reference proteome</keyword>
<dbReference type="Proteomes" id="UP000011131">
    <property type="component" value="Chromosome"/>
</dbReference>
<dbReference type="KEGG" id="msd:MYSTI_07887"/>
<gene>
    <name evidence="2" type="ordered locus">MYSTI_07887</name>
</gene>
<evidence type="ECO:0000313" key="2">
    <source>
        <dbReference type="EMBL" id="AGC49159.1"/>
    </source>
</evidence>
<keyword evidence="1" id="KW-0732">Signal</keyword>
<sequence length="156" mass="16838">MSSTTKLRGWLLGGVLLLSTAAASASKSSVSLGDIELRVFDQTKAALVKREEAEDPYGMFVDAVFLVQVKGEFDGDKPLKLKVVVSAPKEESEAGERRAWKVTQTRELHALPESGVLQVPFLMPYECASTVKVVATLTGPGIQARKKLDTAFPCAE</sequence>
<name>L7URC5_MYXSD</name>
<organism evidence="2 3">
    <name type="scientific">Myxococcus stipitatus (strain DSM 14675 / JCM 12634 / Mx s8)</name>
    <dbReference type="NCBI Taxonomy" id="1278073"/>
    <lineage>
        <taxon>Bacteria</taxon>
        <taxon>Pseudomonadati</taxon>
        <taxon>Myxococcota</taxon>
        <taxon>Myxococcia</taxon>
        <taxon>Myxococcales</taxon>
        <taxon>Cystobacterineae</taxon>
        <taxon>Myxococcaceae</taxon>
        <taxon>Myxococcus</taxon>
    </lineage>
</organism>
<dbReference type="AlphaFoldDB" id="L7URC5"/>
<dbReference type="OrthoDB" id="5382467at2"/>
<feature type="chain" id="PRO_5003984567" description="Lipoprotein" evidence="1">
    <location>
        <begin position="26"/>
        <end position="156"/>
    </location>
</feature>
<dbReference type="PATRIC" id="fig|1278073.3.peg.8026"/>
<evidence type="ECO:0000313" key="3">
    <source>
        <dbReference type="Proteomes" id="UP000011131"/>
    </source>
</evidence>
<dbReference type="HOGENOM" id="CLU_1684675_0_0_7"/>
<reference evidence="2 3" key="1">
    <citation type="journal article" date="2013" name="Genome Announc.">
        <title>Complete genome sequence of Myxococcus stipitatus strain DSM 14675, a fruiting myxobacterium.</title>
        <authorList>
            <person name="Huntley S."/>
            <person name="Kneip S."/>
            <person name="Treuner-Lange A."/>
            <person name="Sogaard-Andersen L."/>
        </authorList>
    </citation>
    <scope>NUCLEOTIDE SEQUENCE [LARGE SCALE GENOMIC DNA]</scope>
    <source>
        <strain evidence="3">DSM 14675 / JCM 12634 / Mx s8</strain>
    </source>
</reference>
<dbReference type="RefSeq" id="WP_015353412.1">
    <property type="nucleotide sequence ID" value="NC_020126.1"/>
</dbReference>
<proteinExistence type="predicted"/>
<protein>
    <recommendedName>
        <fullName evidence="4">Lipoprotein</fullName>
    </recommendedName>
</protein>
<accession>L7URC5</accession>